<dbReference type="EMBL" id="FOHK01000008">
    <property type="protein sequence ID" value="SET47441.1"/>
    <property type="molecule type" value="Genomic_DNA"/>
</dbReference>
<dbReference type="Pfam" id="PF06742">
    <property type="entry name" value="DUF1214"/>
    <property type="match status" value="1"/>
</dbReference>
<gene>
    <name evidence="3" type="ORF">SAMN05660429_01890</name>
</gene>
<evidence type="ECO:0000259" key="2">
    <source>
        <dbReference type="Pfam" id="PF06742"/>
    </source>
</evidence>
<evidence type="ECO:0000313" key="4">
    <source>
        <dbReference type="Proteomes" id="UP000199308"/>
    </source>
</evidence>
<sequence length="367" mass="41344">MKKVMLVIAVLVVAIAAFLMTEDNRTAEQSDVVPAQPAAETVVENNVIPVTEENYTEAETAKMIKRWTDRGADQKMVHLPVLAPKGKKAPVVRMNQDAVYSVAVIRADEEGYVTVGINEFVRTEENKDVRDDIYLSVHVLDEYAYAPAYKVGVGTHKVKIFSEWAFVIFRSGVEDKTDLTDALGNQHRFYADYSDTNKRYQAKNFNAQQRDEITAYYKDKFAGQDYSYPASPETTLSQTLINASNANGWGGMPVEVGVSNVYRNSANFPADKCYVVTFEEPNNKYFTSITVYDLDGYMVDTDRFSINSYEWEKNEDGTVTIHFNCGEDAINNLITGNQPFNFATRNYGASQEVVDKKFNLLALEEVK</sequence>
<dbReference type="InterPro" id="IPR010621">
    <property type="entry name" value="DUF1214"/>
</dbReference>
<reference evidence="3 4" key="1">
    <citation type="submission" date="2016-10" db="EMBL/GenBank/DDBJ databases">
        <authorList>
            <person name="de Groot N.N."/>
        </authorList>
    </citation>
    <scope>NUCLEOTIDE SEQUENCE [LARGE SCALE GENOMIC DNA]</scope>
    <source>
        <strain evidence="3 4">DSM 19706</strain>
    </source>
</reference>
<evidence type="ECO:0000256" key="1">
    <source>
        <dbReference type="SAM" id="SignalP"/>
    </source>
</evidence>
<dbReference type="Proteomes" id="UP000199308">
    <property type="component" value="Unassembled WGS sequence"/>
</dbReference>
<dbReference type="OrthoDB" id="547269at2"/>
<keyword evidence="1" id="KW-0732">Signal</keyword>
<dbReference type="Gene3D" id="2.60.120.1600">
    <property type="match status" value="1"/>
</dbReference>
<feature type="chain" id="PRO_5011565882" description="DUF1214 domain-containing protein" evidence="1">
    <location>
        <begin position="22"/>
        <end position="367"/>
    </location>
</feature>
<protein>
    <recommendedName>
        <fullName evidence="2">DUF1214 domain-containing protein</fullName>
    </recommendedName>
</protein>
<keyword evidence="4" id="KW-1185">Reference proteome</keyword>
<evidence type="ECO:0000313" key="3">
    <source>
        <dbReference type="EMBL" id="SET47441.1"/>
    </source>
</evidence>
<dbReference type="RefSeq" id="WP_093329561.1">
    <property type="nucleotide sequence ID" value="NZ_AP027363.1"/>
</dbReference>
<dbReference type="AlphaFoldDB" id="A0A1I0EPR5"/>
<proteinExistence type="predicted"/>
<dbReference type="STRING" id="349064.SAMN05660429_01890"/>
<feature type="domain" description="DUF1214" evidence="2">
    <location>
        <begin position="267"/>
        <end position="350"/>
    </location>
</feature>
<accession>A0A1I0EPR5</accession>
<organism evidence="3 4">
    <name type="scientific">Thalassotalea agarivorans</name>
    <name type="common">Thalassomonas agarivorans</name>
    <dbReference type="NCBI Taxonomy" id="349064"/>
    <lineage>
        <taxon>Bacteria</taxon>
        <taxon>Pseudomonadati</taxon>
        <taxon>Pseudomonadota</taxon>
        <taxon>Gammaproteobacteria</taxon>
        <taxon>Alteromonadales</taxon>
        <taxon>Colwelliaceae</taxon>
        <taxon>Thalassotalea</taxon>
    </lineage>
</organism>
<feature type="signal peptide" evidence="1">
    <location>
        <begin position="1"/>
        <end position="21"/>
    </location>
</feature>
<dbReference type="SUPFAM" id="SSF160935">
    <property type="entry name" value="VPA0735-like"/>
    <property type="match status" value="1"/>
</dbReference>
<name>A0A1I0EPR5_THASX</name>